<proteinExistence type="predicted"/>
<keyword evidence="2" id="KW-1185">Reference proteome</keyword>
<protein>
    <submittedName>
        <fullName evidence="1">Uncharacterized protein</fullName>
    </submittedName>
</protein>
<reference evidence="1 2" key="1">
    <citation type="submission" date="2024-04" db="EMBL/GenBank/DDBJ databases">
        <title>Defined microbial consortia suppress multidrug-resistant proinflammatory Enterobacteriaceae via ecological control.</title>
        <authorList>
            <person name="Furuichi M."/>
            <person name="Kawaguchi T."/>
            <person name="Pust M."/>
            <person name="Yasuma K."/>
            <person name="Plichta D."/>
            <person name="Hasegawa N."/>
            <person name="Ohya T."/>
            <person name="Bhattarai S."/>
            <person name="Sasajima S."/>
            <person name="Aoto Y."/>
            <person name="Tuganbaev T."/>
            <person name="Yaginuma M."/>
            <person name="Ueda M."/>
            <person name="Okahashi N."/>
            <person name="Amafuji K."/>
            <person name="Kiridooshi Y."/>
            <person name="Sugita K."/>
            <person name="Strazar M."/>
            <person name="Skelly A."/>
            <person name="Suda W."/>
            <person name="Hattori M."/>
            <person name="Nakamoto N."/>
            <person name="Caballero S."/>
            <person name="Norman J."/>
            <person name="Olle B."/>
            <person name="Tanoue T."/>
            <person name="Arita M."/>
            <person name="Bucci V."/>
            <person name="Atarashi K."/>
            <person name="Xavier R."/>
            <person name="Honda K."/>
        </authorList>
    </citation>
    <scope>NUCLEOTIDE SEQUENCE [LARGE SCALE GENOMIC DNA]</scope>
    <source>
        <strain evidence="2">f13</strain>
    </source>
</reference>
<evidence type="ECO:0000313" key="2">
    <source>
        <dbReference type="Proteomes" id="UP001600894"/>
    </source>
</evidence>
<name>A0ABQ0AZX5_9FIRM</name>
<dbReference type="RefSeq" id="WP_390470359.1">
    <property type="nucleotide sequence ID" value="NZ_BAABXL010000001.1"/>
</dbReference>
<dbReference type="Proteomes" id="UP001600894">
    <property type="component" value="Unassembled WGS sequence"/>
</dbReference>
<evidence type="ECO:0000313" key="1">
    <source>
        <dbReference type="EMBL" id="GAA6269590.1"/>
    </source>
</evidence>
<comment type="caution">
    <text evidence="1">The sequence shown here is derived from an EMBL/GenBank/DDBJ whole genome shotgun (WGS) entry which is preliminary data.</text>
</comment>
<gene>
    <name evidence="1" type="ORF">F130042H8_26500</name>
</gene>
<organism evidence="1 2">
    <name type="scientific">Enterocloster alcoholdehydrogenati</name>
    <dbReference type="NCBI Taxonomy" id="2547410"/>
    <lineage>
        <taxon>Bacteria</taxon>
        <taxon>Bacillati</taxon>
        <taxon>Bacillota</taxon>
        <taxon>Clostridia</taxon>
        <taxon>Lachnospirales</taxon>
        <taxon>Lachnospiraceae</taxon>
        <taxon>Enterocloster</taxon>
    </lineage>
</organism>
<sequence>MCNLSDLLEERLEERIEARIEARVREEMETEVEEKLVRIALNLLKNGLSYETVSKCINIPIEKIKQWEQEETLQKQ</sequence>
<dbReference type="EMBL" id="BAABXL010000001">
    <property type="protein sequence ID" value="GAA6269590.1"/>
    <property type="molecule type" value="Genomic_DNA"/>
</dbReference>
<accession>A0ABQ0AZX5</accession>